<dbReference type="FunFam" id="1.10.10.60:FF:000012">
    <property type="entry name" value="Metastasis-associated 1 family, member 3"/>
    <property type="match status" value="1"/>
</dbReference>
<feature type="domain" description="ELM2" evidence="12">
    <location>
        <begin position="491"/>
        <end position="586"/>
    </location>
</feature>
<reference evidence="14" key="2">
    <citation type="submission" date="2025-08" db="UniProtKB">
        <authorList>
            <consortium name="Ensembl"/>
        </authorList>
    </citation>
    <scope>IDENTIFICATION</scope>
</reference>
<keyword evidence="15" id="KW-1185">Reference proteome</keyword>
<evidence type="ECO:0000256" key="1">
    <source>
        <dbReference type="ARBA" id="ARBA00004123"/>
    </source>
</evidence>
<evidence type="ECO:0000313" key="15">
    <source>
        <dbReference type="Proteomes" id="UP000694397"/>
    </source>
</evidence>
<proteinExistence type="predicted"/>
<dbReference type="PROSITE" id="PS51293">
    <property type="entry name" value="SANT"/>
    <property type="match status" value="1"/>
</dbReference>
<keyword evidence="8" id="KW-0539">Nucleus</keyword>
<comment type="subcellular location">
    <subcellularLocation>
        <location evidence="1">Nucleus</location>
    </subcellularLocation>
</comment>
<dbReference type="KEGG" id="sfm:108925195"/>
<dbReference type="PANTHER" id="PTHR16089">
    <property type="entry name" value="REST COREPRESSOR COREST PROTEIN-RELATED"/>
    <property type="match status" value="1"/>
</dbReference>
<feature type="region of interest" description="Disordered" evidence="10">
    <location>
        <begin position="179"/>
        <end position="201"/>
    </location>
</feature>
<keyword evidence="4" id="KW-0862">Zinc</keyword>
<dbReference type="GO" id="GO:0003677">
    <property type="term" value="F:DNA binding"/>
    <property type="evidence" value="ECO:0007669"/>
    <property type="project" value="UniProtKB-KW"/>
</dbReference>
<dbReference type="GO" id="GO:0006357">
    <property type="term" value="P:regulation of transcription by RNA polymerase II"/>
    <property type="evidence" value="ECO:0007669"/>
    <property type="project" value="TreeGrafter"/>
</dbReference>
<accession>A0A8C9TML3</accession>
<evidence type="ECO:0000256" key="5">
    <source>
        <dbReference type="ARBA" id="ARBA00023015"/>
    </source>
</evidence>
<evidence type="ECO:0000256" key="4">
    <source>
        <dbReference type="ARBA" id="ARBA00022833"/>
    </source>
</evidence>
<dbReference type="SUPFAM" id="SSF46689">
    <property type="entry name" value="Homeodomain-like"/>
    <property type="match status" value="1"/>
</dbReference>
<dbReference type="PANTHER" id="PTHR16089:SF43">
    <property type="match status" value="1"/>
</dbReference>
<dbReference type="InterPro" id="IPR009057">
    <property type="entry name" value="Homeodomain-like_sf"/>
</dbReference>
<dbReference type="PROSITE" id="PS50157">
    <property type="entry name" value="ZINC_FINGER_C2H2_2"/>
    <property type="match status" value="1"/>
</dbReference>
<name>A0A8C9TML3_SCLFO</name>
<dbReference type="GO" id="GO:0008270">
    <property type="term" value="F:zinc ion binding"/>
    <property type="evidence" value="ECO:0007669"/>
    <property type="project" value="UniProtKB-KW"/>
</dbReference>
<evidence type="ECO:0000313" key="14">
    <source>
        <dbReference type="Ensembl" id="ENSSFOP00015053943.1"/>
    </source>
</evidence>
<dbReference type="SMART" id="SM01189">
    <property type="entry name" value="ELM2"/>
    <property type="match status" value="1"/>
</dbReference>
<dbReference type="GeneID" id="108925195"/>
<evidence type="ECO:0000259" key="12">
    <source>
        <dbReference type="PROSITE" id="PS51156"/>
    </source>
</evidence>
<dbReference type="PROSITE" id="PS51156">
    <property type="entry name" value="ELM2"/>
    <property type="match status" value="1"/>
</dbReference>
<keyword evidence="3 9" id="KW-0863">Zinc-finger</keyword>
<keyword evidence="2" id="KW-0479">Metal-binding</keyword>
<reference evidence="14" key="3">
    <citation type="submission" date="2025-09" db="UniProtKB">
        <authorList>
            <consortium name="Ensembl"/>
        </authorList>
    </citation>
    <scope>IDENTIFICATION</scope>
</reference>
<dbReference type="InterPro" id="IPR051066">
    <property type="entry name" value="Trans_reg/Corepressor"/>
</dbReference>
<keyword evidence="7" id="KW-0804">Transcription</keyword>
<dbReference type="GO" id="GO:0000118">
    <property type="term" value="C:histone deacetylase complex"/>
    <property type="evidence" value="ECO:0007669"/>
    <property type="project" value="TreeGrafter"/>
</dbReference>
<dbReference type="OrthoDB" id="10258692at2759"/>
<keyword evidence="5" id="KW-0805">Transcription regulation</keyword>
<evidence type="ECO:0000256" key="3">
    <source>
        <dbReference type="ARBA" id="ARBA00022771"/>
    </source>
</evidence>
<evidence type="ECO:0000259" key="13">
    <source>
        <dbReference type="PROSITE" id="PS51293"/>
    </source>
</evidence>
<dbReference type="AlphaFoldDB" id="A0A8C9TML3"/>
<gene>
    <name evidence="14" type="primary">LOC108925195</name>
</gene>
<protein>
    <submittedName>
        <fullName evidence="14">Transcriptional-regulating factor 1-like</fullName>
    </submittedName>
</protein>
<dbReference type="RefSeq" id="XP_018592506.1">
    <property type="nucleotide sequence ID" value="XM_018736990.2"/>
</dbReference>
<keyword evidence="6" id="KW-0238">DNA-binding</keyword>
<dbReference type="InterPro" id="IPR013087">
    <property type="entry name" value="Znf_C2H2_type"/>
</dbReference>
<evidence type="ECO:0000256" key="10">
    <source>
        <dbReference type="SAM" id="MobiDB-lite"/>
    </source>
</evidence>
<evidence type="ECO:0000256" key="7">
    <source>
        <dbReference type="ARBA" id="ARBA00023163"/>
    </source>
</evidence>
<dbReference type="GO" id="GO:0003714">
    <property type="term" value="F:transcription corepressor activity"/>
    <property type="evidence" value="ECO:0007669"/>
    <property type="project" value="TreeGrafter"/>
</dbReference>
<dbReference type="GeneTree" id="ENSGT00940000160330"/>
<dbReference type="Pfam" id="PF01448">
    <property type="entry name" value="ELM2"/>
    <property type="match status" value="1"/>
</dbReference>
<dbReference type="InterPro" id="IPR000949">
    <property type="entry name" value="ELM2_dom"/>
</dbReference>
<dbReference type="PROSITE" id="PS00028">
    <property type="entry name" value="ZINC_FINGER_C2H2_1"/>
    <property type="match status" value="1"/>
</dbReference>
<sequence length="811" mass="88535">MGERTILEPQDTPSHHGLFYPLAKAQQHGQLYCHEGQDAIGQLEGIAETSGSHNNPSVFGGRGDGGCTSEDHATFSSWISPSLVHMHMDFSTGGLGDGLGRGKRQSSSELLPSWRPAYCHHGGCNVEGVICEQKLDSFSEAFSRRNAALLQNGGRGVIFTSGSGVGAGRASGGLSVTRVVTDPAAPPTPPTTHSSPLLLCPPPTPLSLASLAPSRNTPQFPAAQVTQSLQLDADFNSEQSYYTSHTQTHTHPPHSPATALTGKCPPLQWGQHTGDPGAAAEPSQPQPQDKDSNPSIVYPGDPEFALRQPASTHQNEYSIPDHCLQTPINSPQGQYPSSCASFLPDPNTPATTDQMAPWHLEAADRDCVLPCTPLPPPSCPQGEGARAGAEEKLCLGSPSTGSWPQSPLNMQSTPLAIYTGLPFPSILQAGRTLEMDWSGAPPHYTPRPMLNPQRRGSGLYCSLLPTVHLHSQHGNQGSLWPEEGEDCLPLPEVNVGPAFQTELPEVRGSMDADMWLEEPPREELLWKPWEELEENDKTLEQVEIFLDLCSSSAVPGGGTNIELALHCLSRCQGNILAAVEMLLLSTPSFSGDYHYCGSDVWMLSERRLFNKAFAIYSKDFSLIHNMVKTKRVSQCVEFYYLSKKIPEQQRKQREREKLSEGELSGAMESAVFPTSELMVRPRVMDGLMPSNSLATSFPCKQCGKMFYKIKSRNAHMKIHRQQQDDWRERDKHPTLAQNLNQARLTFLQNSNSHVGALSNPSLSSTPVPMYAPPPTWDPFDIPSDPSTFYYDAESKVVLSMAGGPKGQIRWQ</sequence>
<dbReference type="InterPro" id="IPR017884">
    <property type="entry name" value="SANT_dom"/>
</dbReference>
<evidence type="ECO:0000256" key="9">
    <source>
        <dbReference type="PROSITE-ProRule" id="PRU00042"/>
    </source>
</evidence>
<feature type="compositionally biased region" description="Low complexity" evidence="10">
    <location>
        <begin position="241"/>
        <end position="250"/>
    </location>
</feature>
<dbReference type="Ensembl" id="ENSSFOT00015072495.1">
    <property type="protein sequence ID" value="ENSSFOP00015053943.1"/>
    <property type="gene ID" value="ENSSFOG00015030538.1"/>
</dbReference>
<evidence type="ECO:0000256" key="2">
    <source>
        <dbReference type="ARBA" id="ARBA00022723"/>
    </source>
</evidence>
<evidence type="ECO:0000256" key="6">
    <source>
        <dbReference type="ARBA" id="ARBA00023125"/>
    </source>
</evidence>
<feature type="domain" description="SANT" evidence="13">
    <location>
        <begin position="605"/>
        <end position="647"/>
    </location>
</feature>
<dbReference type="Proteomes" id="UP000694397">
    <property type="component" value="Chromosome 13"/>
</dbReference>
<dbReference type="GO" id="GO:0005667">
    <property type="term" value="C:transcription regulator complex"/>
    <property type="evidence" value="ECO:0007669"/>
    <property type="project" value="TreeGrafter"/>
</dbReference>
<evidence type="ECO:0000256" key="8">
    <source>
        <dbReference type="ARBA" id="ARBA00023242"/>
    </source>
</evidence>
<evidence type="ECO:0000259" key="11">
    <source>
        <dbReference type="PROSITE" id="PS50157"/>
    </source>
</evidence>
<dbReference type="Gene3D" id="1.10.10.60">
    <property type="entry name" value="Homeodomain-like"/>
    <property type="match status" value="1"/>
</dbReference>
<feature type="domain" description="C2H2-type" evidence="11">
    <location>
        <begin position="697"/>
        <end position="724"/>
    </location>
</feature>
<feature type="region of interest" description="Disordered" evidence="10">
    <location>
        <begin position="241"/>
        <end position="321"/>
    </location>
</feature>
<organism evidence="14 15">
    <name type="scientific">Scleropages formosus</name>
    <name type="common">Asian bonytongue</name>
    <name type="synonym">Osteoglossum formosum</name>
    <dbReference type="NCBI Taxonomy" id="113540"/>
    <lineage>
        <taxon>Eukaryota</taxon>
        <taxon>Metazoa</taxon>
        <taxon>Chordata</taxon>
        <taxon>Craniata</taxon>
        <taxon>Vertebrata</taxon>
        <taxon>Euteleostomi</taxon>
        <taxon>Actinopterygii</taxon>
        <taxon>Neopterygii</taxon>
        <taxon>Teleostei</taxon>
        <taxon>Osteoglossocephala</taxon>
        <taxon>Osteoglossomorpha</taxon>
        <taxon>Osteoglossiformes</taxon>
        <taxon>Osteoglossidae</taxon>
        <taxon>Scleropages</taxon>
    </lineage>
</organism>
<reference evidence="14 15" key="1">
    <citation type="submission" date="2019-04" db="EMBL/GenBank/DDBJ databases">
        <authorList>
            <consortium name="Wellcome Sanger Institute Data Sharing"/>
        </authorList>
    </citation>
    <scope>NUCLEOTIDE SEQUENCE [LARGE SCALE GENOMIC DNA]</scope>
</reference>